<name>A0A7Y9I8G3_9ACTN</name>
<accession>A0A7Y9I8G3</accession>
<gene>
    <name evidence="3" type="ORF">BKA15_003277</name>
</gene>
<reference evidence="3 4" key="1">
    <citation type="submission" date="2020-07" db="EMBL/GenBank/DDBJ databases">
        <title>Sequencing the genomes of 1000 actinobacteria strains.</title>
        <authorList>
            <person name="Klenk H.-P."/>
        </authorList>
    </citation>
    <scope>NUCLEOTIDE SEQUENCE [LARGE SCALE GENOMIC DNA]</scope>
    <source>
        <strain evidence="3 4">DSM 22083</strain>
    </source>
</reference>
<organism evidence="3 4">
    <name type="scientific">Microlunatus parietis</name>
    <dbReference type="NCBI Taxonomy" id="682979"/>
    <lineage>
        <taxon>Bacteria</taxon>
        <taxon>Bacillati</taxon>
        <taxon>Actinomycetota</taxon>
        <taxon>Actinomycetes</taxon>
        <taxon>Propionibacteriales</taxon>
        <taxon>Propionibacteriaceae</taxon>
        <taxon>Microlunatus</taxon>
    </lineage>
</organism>
<dbReference type="InterPro" id="IPR025402">
    <property type="entry name" value="DMP19_C"/>
</dbReference>
<evidence type="ECO:0000259" key="2">
    <source>
        <dbReference type="Pfam" id="PF14300"/>
    </source>
</evidence>
<proteinExistence type="predicted"/>
<dbReference type="Proteomes" id="UP000569914">
    <property type="component" value="Unassembled WGS sequence"/>
</dbReference>
<feature type="region of interest" description="Disordered" evidence="1">
    <location>
        <begin position="115"/>
        <end position="146"/>
    </location>
</feature>
<sequence length="146" mass="16495">MINDSERVIWNRACSSRAVARRSGDLALAAVIRFVGLTANGGLAHACEGLTAEELDAAENGYRYLGLDEAADLVAAARRLDWDSAENEPRFSRLEGRLDRLDGLTEQQFRTRLRERPDDFAPITDEEHEDERHENESLSRLLNRLD</sequence>
<protein>
    <recommendedName>
        <fullName evidence="2">DNA mimic protein DMP19 C-terminal domain-containing protein</fullName>
    </recommendedName>
</protein>
<dbReference type="RefSeq" id="WP_179752443.1">
    <property type="nucleotide sequence ID" value="NZ_JACCBU010000001.1"/>
</dbReference>
<dbReference type="Pfam" id="PF14300">
    <property type="entry name" value="DMP19"/>
    <property type="match status" value="1"/>
</dbReference>
<evidence type="ECO:0000256" key="1">
    <source>
        <dbReference type="SAM" id="MobiDB-lite"/>
    </source>
</evidence>
<evidence type="ECO:0000313" key="4">
    <source>
        <dbReference type="Proteomes" id="UP000569914"/>
    </source>
</evidence>
<dbReference type="AlphaFoldDB" id="A0A7Y9I8G3"/>
<keyword evidence="4" id="KW-1185">Reference proteome</keyword>
<feature type="compositionally biased region" description="Basic and acidic residues" evidence="1">
    <location>
        <begin position="130"/>
        <end position="146"/>
    </location>
</feature>
<feature type="domain" description="DNA mimic protein DMP19 C-terminal" evidence="2">
    <location>
        <begin position="26"/>
        <end position="126"/>
    </location>
</feature>
<dbReference type="EMBL" id="JACCBU010000001">
    <property type="protein sequence ID" value="NYE71948.1"/>
    <property type="molecule type" value="Genomic_DNA"/>
</dbReference>
<evidence type="ECO:0000313" key="3">
    <source>
        <dbReference type="EMBL" id="NYE71948.1"/>
    </source>
</evidence>
<comment type="caution">
    <text evidence="3">The sequence shown here is derived from an EMBL/GenBank/DDBJ whole genome shotgun (WGS) entry which is preliminary data.</text>
</comment>